<dbReference type="Proteomes" id="UP000322144">
    <property type="component" value="Segment"/>
</dbReference>
<evidence type="ECO:0000313" key="2">
    <source>
        <dbReference type="Proteomes" id="UP000322144"/>
    </source>
</evidence>
<keyword evidence="2" id="KW-1185">Reference proteome</keyword>
<protein>
    <submittedName>
        <fullName evidence="1">Uncharacterized protein</fullName>
    </submittedName>
</protein>
<accession>A0A5C1K7V4</accession>
<dbReference type="RefSeq" id="YP_010660986.1">
    <property type="nucleotide sequence ID" value="NC_070882.1"/>
</dbReference>
<sequence length="212" mass="24028">MAIVGSRNVPEWILEVMIRLGRTLTDYGWAISSGDAYDSDRAGWYGAKQSRKYGEVGARIYLASGTGRSFYRIRDNAFFMDASQFTDTWATAESMAACARGSFGGLNDYGKALHTRNVFQIHGHTLDELVTGIFYYAVPKGKRENEVVNGGTNTAVRLSVNAGVPIRKNLYYDDDLKWVIKFLDQYELDYPYEPIDWTAIHHPQDPRILDFE</sequence>
<dbReference type="KEGG" id="vg:77936996"/>
<reference evidence="1 2" key="1">
    <citation type="submission" date="2019-06" db="EMBL/GenBank/DDBJ databases">
        <title>A distant relative of Phikzvirus genus phages from a therapeutic phage collection.</title>
        <authorList>
            <person name="Hejnowicz M.S."/>
            <person name="Dabrowski K."/>
            <person name="Gawor J."/>
            <person name="Weber-Dabrowska B."/>
            <person name="Gromadka R."/>
            <person name="Lobocka M.B."/>
        </authorList>
    </citation>
    <scope>NUCLEOTIDE SEQUENCE [LARGE SCALE GENOMIC DNA]</scope>
</reference>
<dbReference type="GeneID" id="77936996"/>
<proteinExistence type="predicted"/>
<organism evidence="1 2">
    <name type="scientific">Pseudomonas phage vB_PaeM_PS119XW</name>
    <dbReference type="NCBI Taxonomy" id="2601632"/>
    <lineage>
        <taxon>Viruses</taxon>
        <taxon>Duplodnaviria</taxon>
        <taxon>Heunggongvirae</taxon>
        <taxon>Uroviricota</taxon>
        <taxon>Caudoviricetes</taxon>
        <taxon>Chimalliviridae</taxon>
        <taxon>Pawinskivirus</taxon>
        <taxon>Pawinskivirus PS119XW</taxon>
    </lineage>
</organism>
<dbReference type="EMBL" id="MN103543">
    <property type="protein sequence ID" value="QEM41975.1"/>
    <property type="molecule type" value="Genomic_DNA"/>
</dbReference>
<evidence type="ECO:0000313" key="1">
    <source>
        <dbReference type="EMBL" id="QEM41975.1"/>
    </source>
</evidence>
<name>A0A5C1K7V4_9CAUD</name>